<feature type="compositionally biased region" description="Polar residues" evidence="1">
    <location>
        <begin position="52"/>
        <end position="63"/>
    </location>
</feature>
<reference evidence="3 5" key="1">
    <citation type="submission" date="2023-10" db="EMBL/GenBank/DDBJ databases">
        <title>Genomes of two closely related lineages of the louse Polyplax serrata with different host specificities.</title>
        <authorList>
            <person name="Martinu J."/>
            <person name="Tarabai H."/>
            <person name="Stefka J."/>
            <person name="Hypsa V."/>
        </authorList>
    </citation>
    <scope>NUCLEOTIDE SEQUENCE [LARGE SCALE GENOMIC DNA]</scope>
    <source>
        <strain evidence="2">98ZLc_SE</strain>
        <strain evidence="3">HR10_N</strain>
    </source>
</reference>
<evidence type="ECO:0000256" key="1">
    <source>
        <dbReference type="SAM" id="MobiDB-lite"/>
    </source>
</evidence>
<dbReference type="EMBL" id="JAWJWE010000036">
    <property type="protein sequence ID" value="KAK6628580.1"/>
    <property type="molecule type" value="Genomic_DNA"/>
</dbReference>
<evidence type="ECO:0000313" key="4">
    <source>
        <dbReference type="Proteomes" id="UP001359485"/>
    </source>
</evidence>
<sequence>MAWGYWSATSVLPDRGRSPRRQSSLPAPTPAPVSIVSNTSAPGVSNEIGPENNHSSVTGSTTSEDTEELPSRRPSLELPGPPRGLSVMLCGGGSRTDSMRRRYIPDEKELMLNQQECYVHAHQPIYAQCHIHSRERIRKTTDGLSDSEEESSDPGYASGIKMFTLCSDNDDEESEPGYESGGKSFICTFAVITMVSY</sequence>
<gene>
    <name evidence="3" type="ORF">RUM43_002395</name>
    <name evidence="2" type="ORF">RUM44_010224</name>
</gene>
<feature type="region of interest" description="Disordered" evidence="1">
    <location>
        <begin position="1"/>
        <end position="92"/>
    </location>
</feature>
<dbReference type="Proteomes" id="UP001359485">
    <property type="component" value="Unassembled WGS sequence"/>
</dbReference>
<protein>
    <submittedName>
        <fullName evidence="3">Uncharacterized protein</fullName>
    </submittedName>
</protein>
<evidence type="ECO:0000313" key="5">
    <source>
        <dbReference type="Proteomes" id="UP001372834"/>
    </source>
</evidence>
<comment type="caution">
    <text evidence="3">The sequence shown here is derived from an EMBL/GenBank/DDBJ whole genome shotgun (WGS) entry which is preliminary data.</text>
</comment>
<dbReference type="EMBL" id="JAWJWF010000045">
    <property type="protein sequence ID" value="KAK6627745.1"/>
    <property type="molecule type" value="Genomic_DNA"/>
</dbReference>
<evidence type="ECO:0000313" key="3">
    <source>
        <dbReference type="EMBL" id="KAK6628580.1"/>
    </source>
</evidence>
<dbReference type="Proteomes" id="UP001372834">
    <property type="component" value="Unassembled WGS sequence"/>
</dbReference>
<proteinExistence type="predicted"/>
<feature type="region of interest" description="Disordered" evidence="1">
    <location>
        <begin position="139"/>
        <end position="158"/>
    </location>
</feature>
<organism evidence="3 5">
    <name type="scientific">Polyplax serrata</name>
    <name type="common">Common mouse louse</name>
    <dbReference type="NCBI Taxonomy" id="468196"/>
    <lineage>
        <taxon>Eukaryota</taxon>
        <taxon>Metazoa</taxon>
        <taxon>Ecdysozoa</taxon>
        <taxon>Arthropoda</taxon>
        <taxon>Hexapoda</taxon>
        <taxon>Insecta</taxon>
        <taxon>Pterygota</taxon>
        <taxon>Neoptera</taxon>
        <taxon>Paraneoptera</taxon>
        <taxon>Psocodea</taxon>
        <taxon>Troctomorpha</taxon>
        <taxon>Phthiraptera</taxon>
        <taxon>Anoplura</taxon>
        <taxon>Polyplacidae</taxon>
        <taxon>Polyplax</taxon>
    </lineage>
</organism>
<accession>A0AAN8S2M3</accession>
<dbReference type="AlphaFoldDB" id="A0AAN8S2M3"/>
<evidence type="ECO:0000313" key="2">
    <source>
        <dbReference type="EMBL" id="KAK6627745.1"/>
    </source>
</evidence>
<keyword evidence="4" id="KW-1185">Reference proteome</keyword>
<name>A0AAN8S2M3_POLSC</name>